<dbReference type="InterPro" id="IPR008998">
    <property type="entry name" value="Agglutinin"/>
</dbReference>
<dbReference type="Gene3D" id="2.80.10.50">
    <property type="match status" value="2"/>
</dbReference>
<dbReference type="PANTHER" id="PTHR39244">
    <property type="entry name" value="NATTERIN-4"/>
    <property type="match status" value="1"/>
</dbReference>
<evidence type="ECO:0000259" key="1">
    <source>
        <dbReference type="SMART" id="SM00791"/>
    </source>
</evidence>
<reference evidence="2" key="1">
    <citation type="submission" date="2022-02" db="EMBL/GenBank/DDBJ databases">
        <authorList>
            <person name="Henning P.M."/>
            <person name="McCubbin A.G."/>
            <person name="Shore J.S."/>
        </authorList>
    </citation>
    <scope>NUCLEOTIDE SEQUENCE</scope>
    <source>
        <strain evidence="2">F60SS</strain>
        <tissue evidence="2">Leaves</tissue>
    </source>
</reference>
<dbReference type="SUPFAM" id="SSF56973">
    <property type="entry name" value="Aerolisin/ETX pore-forming domain"/>
    <property type="match status" value="1"/>
</dbReference>
<name>A0A9Q0G690_9ROSI</name>
<proteinExistence type="predicted"/>
<keyword evidence="3" id="KW-1185">Reference proteome</keyword>
<sequence length="469" mass="53145">MKLPDYGFSIQSTRNGKYLQFSRDKQCYGYLRFTSSEVVSPYTRFRSDSTSSVNGPVDIRCCYNNRYWSRTSTDPDFIGATMDSCVEVTYDPHCTAFRVVVVDEEAMTIQLEHPDPDGGQALCLYMSDAPSFQHGLRAGNDKVPETFKLIDWFPFMMIMPKQVAFRGTNGCYIASYNAGHGFSFLRFSSHDLEDKYVWNEIVVQGDGSIAIRNVDFDLFWILDSSSTLVVPQGSSNLGPESLFRPTSFTFTCGVLQNLSNNRFCRILGTVDFTDTLKAAADSQDADEAELEVVDLATSRHFFDVEFRFEDAKIDHRGSYVQVERDLVNDGSEPIVKEMTFSFPEFKYVKWTSTVWLEHSKVKKITIDSGIPAIIAGDLEVSGKFSGEYEWGDEMKLPDQVEVVYKVTVPPMTTVIGKISAEEAEFQIPFSYSHTDTLVVNRTVTYTNVEDGMYHGYSYFNLQFSSILKE</sequence>
<reference evidence="2" key="2">
    <citation type="journal article" date="2023" name="Plants (Basel)">
        <title>Annotation of the Turnera subulata (Passifloraceae) Draft Genome Reveals the S-Locus Evolved after the Divergence of Turneroideae from Passifloroideae in a Stepwise Manner.</title>
        <authorList>
            <person name="Henning P.M."/>
            <person name="Roalson E.H."/>
            <person name="Mir W."/>
            <person name="McCubbin A.G."/>
            <person name="Shore J.S."/>
        </authorList>
    </citation>
    <scope>NUCLEOTIDE SEQUENCE</scope>
    <source>
        <strain evidence="2">F60SS</strain>
    </source>
</reference>
<comment type="caution">
    <text evidence="2">The sequence shown here is derived from an EMBL/GenBank/DDBJ whole genome shotgun (WGS) entry which is preliminary data.</text>
</comment>
<dbReference type="InterPro" id="IPR053237">
    <property type="entry name" value="Natterin_C"/>
</dbReference>
<evidence type="ECO:0000313" key="3">
    <source>
        <dbReference type="Proteomes" id="UP001141552"/>
    </source>
</evidence>
<dbReference type="PANTHER" id="PTHR39244:SF5">
    <property type="entry name" value="NATTERIN-3-LIKE"/>
    <property type="match status" value="1"/>
</dbReference>
<evidence type="ECO:0000313" key="2">
    <source>
        <dbReference type="EMBL" id="KAJ4843200.1"/>
    </source>
</evidence>
<dbReference type="OrthoDB" id="4948898at2759"/>
<dbReference type="Proteomes" id="UP001141552">
    <property type="component" value="Unassembled WGS sequence"/>
</dbReference>
<feature type="domain" description="Agglutinin" evidence="1">
    <location>
        <begin position="1"/>
        <end position="151"/>
    </location>
</feature>
<dbReference type="Gene3D" id="2.170.15.10">
    <property type="entry name" value="Proaerolysin, chain A, domain 3"/>
    <property type="match status" value="1"/>
</dbReference>
<dbReference type="EMBL" id="JAKUCV010002299">
    <property type="protein sequence ID" value="KAJ4843200.1"/>
    <property type="molecule type" value="Genomic_DNA"/>
</dbReference>
<accession>A0A9Q0G690</accession>
<protein>
    <recommendedName>
        <fullName evidence="1">Agglutinin domain-containing protein</fullName>
    </recommendedName>
</protein>
<dbReference type="SMART" id="SM00791">
    <property type="entry name" value="Agglutinin"/>
    <property type="match status" value="2"/>
</dbReference>
<dbReference type="SUPFAM" id="SSF50382">
    <property type="entry name" value="Agglutinin"/>
    <property type="match status" value="2"/>
</dbReference>
<feature type="domain" description="Agglutinin" evidence="1">
    <location>
        <begin position="157"/>
        <end position="294"/>
    </location>
</feature>
<dbReference type="AlphaFoldDB" id="A0A9Q0G690"/>
<dbReference type="Pfam" id="PF07468">
    <property type="entry name" value="Agglutinin"/>
    <property type="match status" value="1"/>
</dbReference>
<dbReference type="InterPro" id="IPR036242">
    <property type="entry name" value="Agglutinin_dom_sf"/>
</dbReference>
<organism evidence="2 3">
    <name type="scientific">Turnera subulata</name>
    <dbReference type="NCBI Taxonomy" id="218843"/>
    <lineage>
        <taxon>Eukaryota</taxon>
        <taxon>Viridiplantae</taxon>
        <taxon>Streptophyta</taxon>
        <taxon>Embryophyta</taxon>
        <taxon>Tracheophyta</taxon>
        <taxon>Spermatophyta</taxon>
        <taxon>Magnoliopsida</taxon>
        <taxon>eudicotyledons</taxon>
        <taxon>Gunneridae</taxon>
        <taxon>Pentapetalae</taxon>
        <taxon>rosids</taxon>
        <taxon>fabids</taxon>
        <taxon>Malpighiales</taxon>
        <taxon>Passifloraceae</taxon>
        <taxon>Turnera</taxon>
    </lineage>
</organism>
<gene>
    <name evidence="2" type="ORF">Tsubulata_008125</name>
</gene>